<evidence type="ECO:0000259" key="2">
    <source>
        <dbReference type="Pfam" id="PF13378"/>
    </source>
</evidence>
<keyword evidence="4" id="KW-1185">Reference proteome</keyword>
<keyword evidence="1" id="KW-0479">Metal-binding</keyword>
<accession>A0ABU2S2M9</accession>
<dbReference type="Gene3D" id="3.20.20.120">
    <property type="entry name" value="Enolase-like C-terminal domain"/>
    <property type="match status" value="1"/>
</dbReference>
<evidence type="ECO:0000313" key="4">
    <source>
        <dbReference type="Proteomes" id="UP001183615"/>
    </source>
</evidence>
<evidence type="ECO:0000313" key="3">
    <source>
        <dbReference type="EMBL" id="MDT0442951.1"/>
    </source>
</evidence>
<feature type="domain" description="Enolase C-terminal" evidence="2">
    <location>
        <begin position="6"/>
        <end position="171"/>
    </location>
</feature>
<reference evidence="4" key="1">
    <citation type="submission" date="2023-07" db="EMBL/GenBank/DDBJ databases">
        <title>30 novel species of actinomycetes from the DSMZ collection.</title>
        <authorList>
            <person name="Nouioui I."/>
        </authorList>
    </citation>
    <scope>NUCLEOTIDE SEQUENCE [LARGE SCALE GENOMIC DNA]</scope>
    <source>
        <strain evidence="4">DSM 41886</strain>
    </source>
</reference>
<dbReference type="RefSeq" id="WP_311617322.1">
    <property type="nucleotide sequence ID" value="NZ_JAVREV010000004.1"/>
</dbReference>
<evidence type="ECO:0000256" key="1">
    <source>
        <dbReference type="ARBA" id="ARBA00022723"/>
    </source>
</evidence>
<dbReference type="SUPFAM" id="SSF51604">
    <property type="entry name" value="Enolase C-terminal domain-like"/>
    <property type="match status" value="1"/>
</dbReference>
<proteinExistence type="predicted"/>
<gene>
    <name evidence="3" type="ORF">RM779_10125</name>
</gene>
<protein>
    <submittedName>
        <fullName evidence="3">Enolase C-terminal domain-like protein</fullName>
    </submittedName>
</protein>
<comment type="caution">
    <text evidence="3">The sequence shown here is derived from an EMBL/GenBank/DDBJ whole genome shotgun (WGS) entry which is preliminary data.</text>
</comment>
<dbReference type="InterPro" id="IPR029065">
    <property type="entry name" value="Enolase_C-like"/>
</dbReference>
<name>A0ABU2S2M9_9ACTN</name>
<organism evidence="3 4">
    <name type="scientific">Streptomyces johnsoniae</name>
    <dbReference type="NCBI Taxonomy" id="3075532"/>
    <lineage>
        <taxon>Bacteria</taxon>
        <taxon>Bacillati</taxon>
        <taxon>Actinomycetota</taxon>
        <taxon>Actinomycetes</taxon>
        <taxon>Kitasatosporales</taxon>
        <taxon>Streptomycetaceae</taxon>
        <taxon>Streptomyces</taxon>
    </lineage>
</organism>
<dbReference type="Proteomes" id="UP001183615">
    <property type="component" value="Unassembled WGS sequence"/>
</dbReference>
<dbReference type="InterPro" id="IPR036849">
    <property type="entry name" value="Enolase-like_C_sf"/>
</dbReference>
<dbReference type="PANTHER" id="PTHR48073:SF5">
    <property type="entry name" value="O-SUCCINYLBENZOATE SYNTHASE"/>
    <property type="match status" value="1"/>
</dbReference>
<dbReference type="Pfam" id="PF13378">
    <property type="entry name" value="MR_MLE_C"/>
    <property type="match status" value="1"/>
</dbReference>
<dbReference type="PANTHER" id="PTHR48073">
    <property type="entry name" value="O-SUCCINYLBENZOATE SYNTHASE-RELATED"/>
    <property type="match status" value="1"/>
</dbReference>
<sequence>MRSPTPVHVDCNAAFTRDDIDHLALLDPLGLAMIEQPMAQDDFLGHAELQRRLDTPVCLDESIRSRHHLELALKLGSCGFVNVKPGRVGGLGPAAEIGELAARAGIGAVVGNMLESPIGAHVCLALASCAWATYPADLFPAERFFHKSLSSDDIASPPGGGWEFAVPTTPGNPAVPIDDVLSELLVADSGEVTA</sequence>
<dbReference type="EMBL" id="JAVREV010000004">
    <property type="protein sequence ID" value="MDT0442951.1"/>
    <property type="molecule type" value="Genomic_DNA"/>
</dbReference>